<keyword evidence="2" id="KW-1185">Reference proteome</keyword>
<proteinExistence type="predicted"/>
<name>A0A2G5SEV0_9PELO</name>
<organism evidence="1 2">
    <name type="scientific">Caenorhabditis nigoni</name>
    <dbReference type="NCBI Taxonomy" id="1611254"/>
    <lineage>
        <taxon>Eukaryota</taxon>
        <taxon>Metazoa</taxon>
        <taxon>Ecdysozoa</taxon>
        <taxon>Nematoda</taxon>
        <taxon>Chromadorea</taxon>
        <taxon>Rhabditida</taxon>
        <taxon>Rhabditina</taxon>
        <taxon>Rhabditomorpha</taxon>
        <taxon>Rhabditoidea</taxon>
        <taxon>Rhabditidae</taxon>
        <taxon>Peloderinae</taxon>
        <taxon>Caenorhabditis</taxon>
    </lineage>
</organism>
<comment type="caution">
    <text evidence="1">The sequence shown here is derived from an EMBL/GenBank/DDBJ whole genome shotgun (WGS) entry which is preliminary data.</text>
</comment>
<dbReference type="Proteomes" id="UP000230233">
    <property type="component" value="Unassembled WGS sequence"/>
</dbReference>
<reference evidence="2" key="1">
    <citation type="submission" date="2017-10" db="EMBL/GenBank/DDBJ databases">
        <title>Rapid genome shrinkage in a self-fertile nematode reveals novel sperm competition proteins.</title>
        <authorList>
            <person name="Yin D."/>
            <person name="Schwarz E.M."/>
            <person name="Thomas C.G."/>
            <person name="Felde R.L."/>
            <person name="Korf I.F."/>
            <person name="Cutter A.D."/>
            <person name="Schartner C.M."/>
            <person name="Ralston E.J."/>
            <person name="Meyer B.J."/>
            <person name="Haag E.S."/>
        </authorList>
    </citation>
    <scope>NUCLEOTIDE SEQUENCE [LARGE SCALE GENOMIC DNA]</scope>
    <source>
        <strain evidence="2">JU1422</strain>
    </source>
</reference>
<dbReference type="EMBL" id="PDUG01000012">
    <property type="protein sequence ID" value="PIC13615.1"/>
    <property type="molecule type" value="Genomic_DNA"/>
</dbReference>
<protein>
    <submittedName>
        <fullName evidence="1">Uncharacterized protein</fullName>
    </submittedName>
</protein>
<dbReference type="AlphaFoldDB" id="A0A2G5SEV0"/>
<sequence>MKVFGIVYISQFAGLPSPIDSETLFHWLGLKVLDCAGLDAYSFAEYMLCADPLPAYLQKSLKAGPGPEGPDRKTNYFLEFSGPWVVESLAGDLAMSNVSAVFEMTLSDALDRRVTCQLNLQFFVVRHVAVLCKLVDRHRIHRFLHTMFEEMLGFAVVASEARLAVLHYVALAKTVEAQFALAR</sequence>
<evidence type="ECO:0000313" key="1">
    <source>
        <dbReference type="EMBL" id="PIC13615.1"/>
    </source>
</evidence>
<evidence type="ECO:0000313" key="2">
    <source>
        <dbReference type="Proteomes" id="UP000230233"/>
    </source>
</evidence>
<accession>A0A2G5SEV0</accession>
<gene>
    <name evidence="1" type="ORF">B9Z55_027712</name>
</gene>